<evidence type="ECO:0000256" key="4">
    <source>
        <dbReference type="ARBA" id="ARBA00022842"/>
    </source>
</evidence>
<proteinExistence type="inferred from homology"/>
<evidence type="ECO:0000313" key="11">
    <source>
        <dbReference type="Proteomes" id="UP000198847"/>
    </source>
</evidence>
<protein>
    <recommendedName>
        <fullName evidence="8">7-carboxy-7-deazaguanine synthase</fullName>
        <shortName evidence="8">CDG synthase</shortName>
        <ecNumber evidence="8">4.3.99.3</ecNumber>
    </recommendedName>
    <alternativeName>
        <fullName evidence="8">Queuosine biosynthesis protein QueE</fullName>
    </alternativeName>
</protein>
<dbReference type="PANTHER" id="PTHR42836:SF1">
    <property type="entry name" value="7-CARBOXY-7-DEAZAGUANINE SYNTHASE"/>
    <property type="match status" value="1"/>
</dbReference>
<comment type="cofactor">
    <cofactor evidence="8">
        <name>S-adenosyl-L-methionine</name>
        <dbReference type="ChEBI" id="CHEBI:59789"/>
    </cofactor>
    <text evidence="8">Binds 1 S-adenosyl-L-methionine per subunit.</text>
</comment>
<evidence type="ECO:0000256" key="5">
    <source>
        <dbReference type="ARBA" id="ARBA00023004"/>
    </source>
</evidence>
<dbReference type="GO" id="GO:0008616">
    <property type="term" value="P:tRNA queuosine(34) biosynthetic process"/>
    <property type="evidence" value="ECO:0007669"/>
    <property type="project" value="UniProtKB-UniRule"/>
</dbReference>
<evidence type="ECO:0000256" key="8">
    <source>
        <dbReference type="HAMAP-Rule" id="MF_00917"/>
    </source>
</evidence>
<dbReference type="STRING" id="112903.SAMN04490178_101130"/>
<feature type="binding site" evidence="8">
    <location>
        <position position="36"/>
    </location>
    <ligand>
        <name>[4Fe-4S] cluster</name>
        <dbReference type="ChEBI" id="CHEBI:49883"/>
        <note>4Fe-4S-S-AdoMet</note>
    </ligand>
</feature>
<evidence type="ECO:0000256" key="1">
    <source>
        <dbReference type="ARBA" id="ARBA00022485"/>
    </source>
</evidence>
<organism evidence="10 11">
    <name type="scientific">Propionispora vibrioides</name>
    <dbReference type="NCBI Taxonomy" id="112903"/>
    <lineage>
        <taxon>Bacteria</taxon>
        <taxon>Bacillati</taxon>
        <taxon>Bacillota</taxon>
        <taxon>Negativicutes</taxon>
        <taxon>Selenomonadales</taxon>
        <taxon>Sporomusaceae</taxon>
        <taxon>Propionispora</taxon>
    </lineage>
</organism>
<evidence type="ECO:0000256" key="6">
    <source>
        <dbReference type="ARBA" id="ARBA00023014"/>
    </source>
</evidence>
<keyword evidence="7 8" id="KW-0456">Lyase</keyword>
<gene>
    <name evidence="8" type="primary">queE</name>
    <name evidence="10" type="ORF">SAMN04490178_101130</name>
</gene>
<dbReference type="GO" id="GO:0000287">
    <property type="term" value="F:magnesium ion binding"/>
    <property type="evidence" value="ECO:0007669"/>
    <property type="project" value="UniProtKB-UniRule"/>
</dbReference>
<dbReference type="AlphaFoldDB" id="A0A1H8NK57"/>
<evidence type="ECO:0000256" key="7">
    <source>
        <dbReference type="ARBA" id="ARBA00023239"/>
    </source>
</evidence>
<dbReference type="GO" id="GO:0051539">
    <property type="term" value="F:4 iron, 4 sulfur cluster binding"/>
    <property type="evidence" value="ECO:0007669"/>
    <property type="project" value="UniProtKB-UniRule"/>
</dbReference>
<dbReference type="SUPFAM" id="SSF102114">
    <property type="entry name" value="Radical SAM enzymes"/>
    <property type="match status" value="1"/>
</dbReference>
<evidence type="ECO:0000256" key="3">
    <source>
        <dbReference type="ARBA" id="ARBA00022723"/>
    </source>
</evidence>
<feature type="binding site" evidence="8">
    <location>
        <position position="28"/>
    </location>
    <ligand>
        <name>substrate</name>
    </ligand>
</feature>
<evidence type="ECO:0000256" key="2">
    <source>
        <dbReference type="ARBA" id="ARBA00022691"/>
    </source>
</evidence>
<dbReference type="OrthoDB" id="9792276at2"/>
<dbReference type="EMBL" id="FODY01000001">
    <property type="protein sequence ID" value="SEO29952.1"/>
    <property type="molecule type" value="Genomic_DNA"/>
</dbReference>
<dbReference type="InterPro" id="IPR058240">
    <property type="entry name" value="rSAM_sf"/>
</dbReference>
<name>A0A1H8NK57_9FIRM</name>
<dbReference type="GO" id="GO:0016840">
    <property type="term" value="F:carbon-nitrogen lyase activity"/>
    <property type="evidence" value="ECO:0007669"/>
    <property type="project" value="UniProtKB-UniRule"/>
</dbReference>
<comment type="function">
    <text evidence="8">Catalyzes the complex heterocyclic radical-mediated conversion of 6-carboxy-5,6,7,8-tetrahydropterin (CPH4) to 7-carboxy-7-deazaguanine (CDG), a step common to the biosynthetic pathways of all 7-deazapurine-containing compounds.</text>
</comment>
<comment type="cofactor">
    <cofactor evidence="8">
        <name>Mg(2+)</name>
        <dbReference type="ChEBI" id="CHEBI:18420"/>
    </cofactor>
</comment>
<dbReference type="PANTHER" id="PTHR42836">
    <property type="entry name" value="7-CARBOXY-7-DEAZAGUANINE SYNTHASE"/>
    <property type="match status" value="1"/>
</dbReference>
<reference evidence="10 11" key="1">
    <citation type="submission" date="2016-10" db="EMBL/GenBank/DDBJ databases">
        <authorList>
            <person name="de Groot N.N."/>
        </authorList>
    </citation>
    <scope>NUCLEOTIDE SEQUENCE [LARGE SCALE GENOMIC DNA]</scope>
    <source>
        <strain evidence="10 11">DSM 13305</strain>
    </source>
</reference>
<dbReference type="UniPathway" id="UPA00391"/>
<sequence length="241" mass="26763">MNTLQLIESFSSIQGEGPYIGYRQLFLRLAGCNAACIFCDTSESRGIPATCMLEQTPGQRDFTVLPNPVPVDALAHRVNHLSKAGHHSVSITGGEPLCQSEALLQLLPLLQGRIYLETNGTLPEELAKVLPYIDIVSMDIKLPSTSGREYWQEHHRFLTLASQKEVFVKIVVSSLTGEGEFLEAIHLISSVDVMLPLILQPVTHAALAIETERIVKWQERALDYLPNVRVIPQTHKYLGVL</sequence>
<feature type="domain" description="Radical SAM core" evidence="9">
    <location>
        <begin position="19"/>
        <end position="241"/>
    </location>
</feature>
<dbReference type="EC" id="4.3.99.3" evidence="8"/>
<keyword evidence="1 8" id="KW-0004">4Fe-4S</keyword>
<feature type="binding site" evidence="8">
    <location>
        <begin position="13"/>
        <end position="15"/>
    </location>
    <ligand>
        <name>substrate</name>
    </ligand>
</feature>
<keyword evidence="4 8" id="KW-0460">Magnesium</keyword>
<comment type="cofactor">
    <cofactor evidence="8">
        <name>[4Fe-4S] cluster</name>
        <dbReference type="ChEBI" id="CHEBI:49883"/>
    </cofactor>
    <text evidence="8">Binds 1 [4Fe-4S] cluster. The cluster is coordinated with 3 cysteines and an exchangeable S-adenosyl-L-methionine.</text>
</comment>
<feature type="binding site" evidence="8">
    <location>
        <position position="32"/>
    </location>
    <ligand>
        <name>[4Fe-4S] cluster</name>
        <dbReference type="ChEBI" id="CHEBI:49883"/>
        <note>4Fe-4S-S-AdoMet</note>
    </ligand>
</feature>
<keyword evidence="5 8" id="KW-0408">Iron</keyword>
<comment type="similarity">
    <text evidence="8">Belongs to the radical SAM superfamily. 7-carboxy-7-deazaguanine synthase family.</text>
</comment>
<comment type="catalytic activity">
    <reaction evidence="8">
        <text>6-carboxy-5,6,7,8-tetrahydropterin + H(+) = 7-carboxy-7-carbaguanine + NH4(+)</text>
        <dbReference type="Rhea" id="RHEA:27974"/>
        <dbReference type="ChEBI" id="CHEBI:15378"/>
        <dbReference type="ChEBI" id="CHEBI:28938"/>
        <dbReference type="ChEBI" id="CHEBI:61032"/>
        <dbReference type="ChEBI" id="CHEBI:61036"/>
        <dbReference type="EC" id="4.3.99.3"/>
    </reaction>
</comment>
<dbReference type="Proteomes" id="UP000198847">
    <property type="component" value="Unassembled WGS sequence"/>
</dbReference>
<keyword evidence="8" id="KW-0671">Queuosine biosynthesis</keyword>
<keyword evidence="3 8" id="KW-0479">Metal-binding</keyword>
<dbReference type="PIRSF" id="PIRSF000370">
    <property type="entry name" value="QueE"/>
    <property type="match status" value="1"/>
</dbReference>
<evidence type="ECO:0000259" key="9">
    <source>
        <dbReference type="PROSITE" id="PS51918"/>
    </source>
</evidence>
<comment type="subunit">
    <text evidence="8">Homodimer.</text>
</comment>
<keyword evidence="6 8" id="KW-0411">Iron-sulfur</keyword>
<evidence type="ECO:0000313" key="10">
    <source>
        <dbReference type="EMBL" id="SEO29952.1"/>
    </source>
</evidence>
<dbReference type="InterPro" id="IPR013785">
    <property type="entry name" value="Aldolase_TIM"/>
</dbReference>
<dbReference type="HAMAP" id="MF_00917">
    <property type="entry name" value="QueE"/>
    <property type="match status" value="1"/>
</dbReference>
<feature type="binding site" evidence="8">
    <location>
        <position position="94"/>
    </location>
    <ligand>
        <name>S-adenosyl-L-methionine</name>
        <dbReference type="ChEBI" id="CHEBI:59789"/>
    </ligand>
</feature>
<dbReference type="InterPro" id="IPR024924">
    <property type="entry name" value="7-CO-7-deazaguanine_synth-like"/>
</dbReference>
<comment type="pathway">
    <text evidence="8">Purine metabolism; 7-cyano-7-deazaguanine biosynthesis.</text>
</comment>
<dbReference type="InterPro" id="IPR007197">
    <property type="entry name" value="rSAM"/>
</dbReference>
<dbReference type="Gene3D" id="3.20.20.70">
    <property type="entry name" value="Aldolase class I"/>
    <property type="match status" value="1"/>
</dbReference>
<dbReference type="Pfam" id="PF04055">
    <property type="entry name" value="Radical_SAM"/>
    <property type="match status" value="1"/>
</dbReference>
<keyword evidence="2 8" id="KW-0949">S-adenosyl-L-methionine</keyword>
<dbReference type="GO" id="GO:1904047">
    <property type="term" value="F:S-adenosyl-L-methionine binding"/>
    <property type="evidence" value="ECO:0007669"/>
    <property type="project" value="UniProtKB-UniRule"/>
</dbReference>
<comment type="caution">
    <text evidence="8">Lacks conserved residue(s) required for the propagation of feature annotation.</text>
</comment>
<dbReference type="SFLD" id="SFLDS00029">
    <property type="entry name" value="Radical_SAM"/>
    <property type="match status" value="1"/>
</dbReference>
<feature type="binding site" evidence="8">
    <location>
        <begin position="38"/>
        <end position="40"/>
    </location>
    <ligand>
        <name>S-adenosyl-L-methionine</name>
        <dbReference type="ChEBI" id="CHEBI:59789"/>
    </ligand>
</feature>
<accession>A0A1H8NK57</accession>
<keyword evidence="11" id="KW-1185">Reference proteome</keyword>
<feature type="binding site" evidence="8">
    <location>
        <position position="39"/>
    </location>
    <ligand>
        <name>[4Fe-4S] cluster</name>
        <dbReference type="ChEBI" id="CHEBI:49883"/>
        <note>4Fe-4S-S-AdoMet</note>
    </ligand>
</feature>
<dbReference type="PROSITE" id="PS51918">
    <property type="entry name" value="RADICAL_SAM"/>
    <property type="match status" value="1"/>
</dbReference>
<feature type="binding site" evidence="8">
    <location>
        <position position="92"/>
    </location>
    <ligand>
        <name>substrate</name>
    </ligand>
</feature>
<feature type="binding site" evidence="8">
    <location>
        <position position="41"/>
    </location>
    <ligand>
        <name>Mg(2+)</name>
        <dbReference type="ChEBI" id="CHEBI:18420"/>
    </ligand>
</feature>
<dbReference type="RefSeq" id="WP_091743460.1">
    <property type="nucleotide sequence ID" value="NZ_FODY01000001.1"/>
</dbReference>